<sequence length="65" mass="6732">MKMGGTEVVVGVVGVAEVAGWKTPYCLGGLGGRLRPLMFGGPVYPARVRILAKPSCPVGDVAFSR</sequence>
<evidence type="ECO:0000313" key="1">
    <source>
        <dbReference type="EMBL" id="MPC77138.1"/>
    </source>
</evidence>
<name>A0A5B7I8D4_PORTR</name>
<dbReference type="AlphaFoldDB" id="A0A5B7I8D4"/>
<dbReference type="EMBL" id="VSRR010045095">
    <property type="protein sequence ID" value="MPC77138.1"/>
    <property type="molecule type" value="Genomic_DNA"/>
</dbReference>
<evidence type="ECO:0000313" key="2">
    <source>
        <dbReference type="Proteomes" id="UP000324222"/>
    </source>
</evidence>
<protein>
    <submittedName>
        <fullName evidence="1">Uncharacterized protein</fullName>
    </submittedName>
</protein>
<accession>A0A5B7I8D4</accession>
<organism evidence="1 2">
    <name type="scientific">Portunus trituberculatus</name>
    <name type="common">Swimming crab</name>
    <name type="synonym">Neptunus trituberculatus</name>
    <dbReference type="NCBI Taxonomy" id="210409"/>
    <lineage>
        <taxon>Eukaryota</taxon>
        <taxon>Metazoa</taxon>
        <taxon>Ecdysozoa</taxon>
        <taxon>Arthropoda</taxon>
        <taxon>Crustacea</taxon>
        <taxon>Multicrustacea</taxon>
        <taxon>Malacostraca</taxon>
        <taxon>Eumalacostraca</taxon>
        <taxon>Eucarida</taxon>
        <taxon>Decapoda</taxon>
        <taxon>Pleocyemata</taxon>
        <taxon>Brachyura</taxon>
        <taxon>Eubrachyura</taxon>
        <taxon>Portunoidea</taxon>
        <taxon>Portunidae</taxon>
        <taxon>Portuninae</taxon>
        <taxon>Portunus</taxon>
    </lineage>
</organism>
<dbReference type="Proteomes" id="UP000324222">
    <property type="component" value="Unassembled WGS sequence"/>
</dbReference>
<gene>
    <name evidence="1" type="ORF">E2C01_071584</name>
</gene>
<reference evidence="1 2" key="1">
    <citation type="submission" date="2019-05" db="EMBL/GenBank/DDBJ databases">
        <title>Another draft genome of Portunus trituberculatus and its Hox gene families provides insights of decapod evolution.</title>
        <authorList>
            <person name="Jeong J.-H."/>
            <person name="Song I."/>
            <person name="Kim S."/>
            <person name="Choi T."/>
            <person name="Kim D."/>
            <person name="Ryu S."/>
            <person name="Kim W."/>
        </authorList>
    </citation>
    <scope>NUCLEOTIDE SEQUENCE [LARGE SCALE GENOMIC DNA]</scope>
    <source>
        <tissue evidence="1">Muscle</tissue>
    </source>
</reference>
<comment type="caution">
    <text evidence="1">The sequence shown here is derived from an EMBL/GenBank/DDBJ whole genome shotgun (WGS) entry which is preliminary data.</text>
</comment>
<proteinExistence type="predicted"/>
<keyword evidence="2" id="KW-1185">Reference proteome</keyword>